<reference evidence="1" key="1">
    <citation type="journal article" date="2023" name="Pathogens">
        <title>Prevalence of Enterococcus spp. and the Whole-Genome Characteristics of Enterococcus faecium and Enterococcus faecalis Strains Isolated from Free-Living Birds in Poland.</title>
        <authorList>
            <person name="Kwit R."/>
            <person name="Zajac M."/>
            <person name="Smialowska-Weglinska A."/>
            <person name="Skarzynska M."/>
            <person name="Bomba A."/>
            <person name="Lalak A."/>
            <person name="Skrzypiec E."/>
            <person name="Wojdat D."/>
            <person name="Koza W."/>
            <person name="Mikos-Wojewoda E."/>
            <person name="Pasim P."/>
            <person name="Skora M."/>
            <person name="Polak M."/>
            <person name="Wiacek J."/>
            <person name="Wasyl D."/>
        </authorList>
    </citation>
    <scope>NUCLEOTIDE SEQUENCE</scope>
    <source>
        <strain evidence="1">691B_2</strain>
    </source>
</reference>
<dbReference type="RefSeq" id="WP_241709049.1">
    <property type="nucleotide sequence ID" value="NZ_JALAAS010000009.1"/>
</dbReference>
<proteinExistence type="predicted"/>
<organism evidence="1 2">
    <name type="scientific">Enterococcus faecalis</name>
    <name type="common">Streptococcus faecalis</name>
    <dbReference type="NCBI Taxonomy" id="1351"/>
    <lineage>
        <taxon>Bacteria</taxon>
        <taxon>Bacillati</taxon>
        <taxon>Bacillota</taxon>
        <taxon>Bacilli</taxon>
        <taxon>Lactobacillales</taxon>
        <taxon>Enterococcaceae</taxon>
        <taxon>Enterococcus</taxon>
    </lineage>
</organism>
<evidence type="ECO:0000313" key="1">
    <source>
        <dbReference type="EMBL" id="MDN3193133.1"/>
    </source>
</evidence>
<sequence>MLGKRKELFEKLNQVIDQATNKCFYFVTKPSNQMKHMDFSHDKDGVWEEFCRGQISYFKQIDNDSDFELVDLISADERKKAIYVLDDYVNEFSNLVEIIRNVEKLLDNYANKEFDDLKLMVTRFDTLEKTNSLLTFKIIYPVQTIYKKNSISWNKGYKKNKNNLFRIPQNFEFFIYENKLYIIDIDRFEKLYMEELEAFRIREARSTLKFIKENNFLSEKTCTQLETYLFNNVKLVKQFLKAKDRLRSASKTVNEIHVVNYLKDGFSGYDLVNEYNEIEIDSIRKAKSFIKILGDEIFVSRLTGNTYNVKASNLVQNS</sequence>
<gene>
    <name evidence="1" type="ORF">P0E79_11625</name>
</gene>
<dbReference type="Pfam" id="PF16162">
    <property type="entry name" value="KwaB"/>
    <property type="match status" value="1"/>
</dbReference>
<dbReference type="Proteomes" id="UP001173174">
    <property type="component" value="Unassembled WGS sequence"/>
</dbReference>
<evidence type="ECO:0000313" key="2">
    <source>
        <dbReference type="Proteomes" id="UP001173174"/>
    </source>
</evidence>
<reference evidence="1" key="2">
    <citation type="submission" date="2023-03" db="EMBL/GenBank/DDBJ databases">
        <authorList>
            <person name="Zajac M."/>
            <person name="Kwit R."/>
            <person name="Wasyl D."/>
        </authorList>
    </citation>
    <scope>NUCLEOTIDE SEQUENCE</scope>
    <source>
        <strain evidence="1">691B_2</strain>
    </source>
</reference>
<comment type="caution">
    <text evidence="1">The sequence shown here is derived from an EMBL/GenBank/DDBJ whole genome shotgun (WGS) entry which is preliminary data.</text>
</comment>
<name>A0AAW7KE73_ENTFL</name>
<dbReference type="EMBL" id="JAREWH010000012">
    <property type="protein sequence ID" value="MDN3193133.1"/>
    <property type="molecule type" value="Genomic_DNA"/>
</dbReference>
<protein>
    <submittedName>
        <fullName evidence="1">DUF4868 domain-containing protein</fullName>
    </submittedName>
</protein>
<dbReference type="InterPro" id="IPR032359">
    <property type="entry name" value="KwaB-like"/>
</dbReference>
<accession>A0AAW7KE73</accession>
<dbReference type="AlphaFoldDB" id="A0AAW7KE73"/>